<protein>
    <recommendedName>
        <fullName evidence="4">VanZ-like domain-containing protein</fullName>
    </recommendedName>
</protein>
<reference evidence="2 3" key="1">
    <citation type="journal article" date="2016" name="Nat. Commun.">
        <title>Thousands of microbial genomes shed light on interconnected biogeochemical processes in an aquifer system.</title>
        <authorList>
            <person name="Anantharaman K."/>
            <person name="Brown C.T."/>
            <person name="Hug L.A."/>
            <person name="Sharon I."/>
            <person name="Castelle C.J."/>
            <person name="Probst A.J."/>
            <person name="Thomas B.C."/>
            <person name="Singh A."/>
            <person name="Wilkins M.J."/>
            <person name="Karaoz U."/>
            <person name="Brodie E.L."/>
            <person name="Williams K.H."/>
            <person name="Hubbard S.S."/>
            <person name="Banfield J.F."/>
        </authorList>
    </citation>
    <scope>NUCLEOTIDE SEQUENCE [LARGE SCALE GENOMIC DNA]</scope>
</reference>
<sequence>MDKKKMKKDLWMEGRWIDFWTINHLLSGISAGSLLYLMGISLGWSFFISSVLFLGWEIIEFVSKIESPINQIVDLVADFLGYGIFYTFYYLLGKPFDPIVVFIIVLSFVILEGWEFYTWRLRVKDSQQLQN</sequence>
<evidence type="ECO:0008006" key="4">
    <source>
        <dbReference type="Google" id="ProtNLM"/>
    </source>
</evidence>
<feature type="transmembrane region" description="Helical" evidence="1">
    <location>
        <begin position="75"/>
        <end position="92"/>
    </location>
</feature>
<name>A0A1G2U2V9_9BACT</name>
<feature type="transmembrane region" description="Helical" evidence="1">
    <location>
        <begin position="44"/>
        <end position="63"/>
    </location>
</feature>
<dbReference type="AlphaFoldDB" id="A0A1G2U2V9"/>
<proteinExistence type="predicted"/>
<feature type="transmembrane region" description="Helical" evidence="1">
    <location>
        <begin position="98"/>
        <end position="117"/>
    </location>
</feature>
<comment type="caution">
    <text evidence="2">The sequence shown here is derived from an EMBL/GenBank/DDBJ whole genome shotgun (WGS) entry which is preliminary data.</text>
</comment>
<dbReference type="EMBL" id="MHWD01000025">
    <property type="protein sequence ID" value="OHB03220.1"/>
    <property type="molecule type" value="Genomic_DNA"/>
</dbReference>
<evidence type="ECO:0000256" key="1">
    <source>
        <dbReference type="SAM" id="Phobius"/>
    </source>
</evidence>
<keyword evidence="1" id="KW-0472">Membrane</keyword>
<keyword evidence="1" id="KW-0812">Transmembrane</keyword>
<gene>
    <name evidence="2" type="ORF">A2920_02535</name>
</gene>
<dbReference type="Proteomes" id="UP000179283">
    <property type="component" value="Unassembled WGS sequence"/>
</dbReference>
<accession>A0A1G2U2V9</accession>
<organism evidence="2 3">
    <name type="scientific">Candidatus Zambryskibacteria bacterium RIFCSPLOWO2_01_FULL_43_17</name>
    <dbReference type="NCBI Taxonomy" id="1802760"/>
    <lineage>
        <taxon>Bacteria</taxon>
        <taxon>Candidatus Zambryskiibacteriota</taxon>
    </lineage>
</organism>
<keyword evidence="1" id="KW-1133">Transmembrane helix</keyword>
<evidence type="ECO:0000313" key="3">
    <source>
        <dbReference type="Proteomes" id="UP000179283"/>
    </source>
</evidence>
<evidence type="ECO:0000313" key="2">
    <source>
        <dbReference type="EMBL" id="OHB03220.1"/>
    </source>
</evidence>